<dbReference type="InterPro" id="IPR005841">
    <property type="entry name" value="Alpha-D-phosphohexomutase_SF"/>
</dbReference>
<evidence type="ECO:0000259" key="17">
    <source>
        <dbReference type="Pfam" id="PF02878"/>
    </source>
</evidence>
<keyword evidence="7" id="KW-0119">Carbohydrate metabolism</keyword>
<comment type="caution">
    <text evidence="20">The sequence shown here is derived from an EMBL/GenBank/DDBJ whole genome shotgun (WGS) entry which is preliminary data.</text>
</comment>
<comment type="cofactor">
    <cofactor evidence="2">
        <name>Mg(2+)</name>
        <dbReference type="ChEBI" id="CHEBI:18420"/>
    </cofactor>
</comment>
<dbReference type="InterPro" id="IPR005844">
    <property type="entry name" value="A-D-PHexomutase_a/b/a-I"/>
</dbReference>
<comment type="pathway">
    <text evidence="3">Glycolipid metabolism; diglucosyl-diacylglycerol biosynthesis.</text>
</comment>
<dbReference type="Pfam" id="PF02879">
    <property type="entry name" value="PGM_PMM_II"/>
    <property type="match status" value="1"/>
</dbReference>
<evidence type="ECO:0000256" key="10">
    <source>
        <dbReference type="ARBA" id="ARBA00022842"/>
    </source>
</evidence>
<evidence type="ECO:0000256" key="9">
    <source>
        <dbReference type="ARBA" id="ARBA00022723"/>
    </source>
</evidence>
<protein>
    <recommendedName>
        <fullName evidence="12">Phosphoglucomutase</fullName>
        <ecNumber evidence="6">5.4.2.2</ecNumber>
    </recommendedName>
    <alternativeName>
        <fullName evidence="14">Alpha-phosphoglucomutase</fullName>
    </alternativeName>
    <alternativeName>
        <fullName evidence="13">Glucose phosphomutase</fullName>
    </alternativeName>
</protein>
<dbReference type="CDD" id="cd05799">
    <property type="entry name" value="PGM2"/>
    <property type="match status" value="1"/>
</dbReference>
<dbReference type="Gene3D" id="3.40.120.10">
    <property type="entry name" value="Alpha-D-Glucose-1,6-Bisphosphate, subunit A, domain 3"/>
    <property type="match status" value="3"/>
</dbReference>
<keyword evidence="9 15" id="KW-0479">Metal-binding</keyword>
<evidence type="ECO:0000256" key="6">
    <source>
        <dbReference type="ARBA" id="ARBA00012728"/>
    </source>
</evidence>
<evidence type="ECO:0000259" key="19">
    <source>
        <dbReference type="Pfam" id="PF02880"/>
    </source>
</evidence>
<dbReference type="InterPro" id="IPR036900">
    <property type="entry name" value="A-D-PHexomutase_C_sf"/>
</dbReference>
<evidence type="ECO:0000256" key="7">
    <source>
        <dbReference type="ARBA" id="ARBA00022526"/>
    </source>
</evidence>
<dbReference type="InterPro" id="IPR016066">
    <property type="entry name" value="A-D-PHexomutase_CS"/>
</dbReference>
<feature type="domain" description="Alpha-D-phosphohexomutase C-terminal" evidence="16">
    <location>
        <begin position="495"/>
        <end position="541"/>
    </location>
</feature>
<keyword evidence="8" id="KW-0597">Phosphoprotein</keyword>
<dbReference type="InterPro" id="IPR005843">
    <property type="entry name" value="A-D-PHexomutase_C"/>
</dbReference>
<evidence type="ECO:0000256" key="4">
    <source>
        <dbReference type="ARBA" id="ARBA00005189"/>
    </source>
</evidence>
<evidence type="ECO:0000256" key="12">
    <source>
        <dbReference type="ARBA" id="ARBA00039995"/>
    </source>
</evidence>
<feature type="domain" description="Alpha-D-phosphohexomutase alpha/beta/alpha" evidence="17">
    <location>
        <begin position="39"/>
        <end position="173"/>
    </location>
</feature>
<comment type="pathway">
    <text evidence="4">Lipid metabolism.</text>
</comment>
<dbReference type="Pfam" id="PF00408">
    <property type="entry name" value="PGM_PMM_IV"/>
    <property type="match status" value="1"/>
</dbReference>
<dbReference type="Gene3D" id="3.30.310.50">
    <property type="entry name" value="Alpha-D-phosphohexomutase, C-terminal domain"/>
    <property type="match status" value="1"/>
</dbReference>
<dbReference type="GO" id="GO:0000287">
    <property type="term" value="F:magnesium ion binding"/>
    <property type="evidence" value="ECO:0007669"/>
    <property type="project" value="InterPro"/>
</dbReference>
<dbReference type="PANTHER" id="PTHR45745">
    <property type="entry name" value="PHOSPHOMANNOMUTASE 45A"/>
    <property type="match status" value="1"/>
</dbReference>
<dbReference type="GO" id="GO:0008973">
    <property type="term" value="F:phosphopentomutase activity"/>
    <property type="evidence" value="ECO:0007669"/>
    <property type="project" value="TreeGrafter"/>
</dbReference>
<dbReference type="AlphaFoldDB" id="A0A1L4D6F4"/>
<reference evidence="20 21" key="1">
    <citation type="submission" date="2017-02" db="EMBL/GenBank/DDBJ databases">
        <title>Clonality and virulence of isolates of VRE in Hematopoietic Stem Cell Transplanted (HSCT) patients.</title>
        <authorList>
            <person name="Marchi A.P."/>
            <person name="Martins R.C."/>
            <person name="Marie S.K."/>
            <person name="Levin A.S."/>
            <person name="Costa S.F."/>
        </authorList>
    </citation>
    <scope>NUCLEOTIDE SEQUENCE [LARGE SCALE GENOMIC DNA]</scope>
    <source>
        <strain evidence="20 21">LIM1759</strain>
    </source>
</reference>
<dbReference type="Pfam" id="PF02880">
    <property type="entry name" value="PGM_PMM_III"/>
    <property type="match status" value="1"/>
</dbReference>
<keyword evidence="11" id="KW-0413">Isomerase</keyword>
<evidence type="ECO:0000256" key="5">
    <source>
        <dbReference type="ARBA" id="ARBA00010231"/>
    </source>
</evidence>
<dbReference type="SUPFAM" id="SSF53738">
    <property type="entry name" value="Phosphoglucomutase, first 3 domains"/>
    <property type="match status" value="3"/>
</dbReference>
<dbReference type="GO" id="GO:0006006">
    <property type="term" value="P:glucose metabolic process"/>
    <property type="evidence" value="ECO:0007669"/>
    <property type="project" value="UniProtKB-KW"/>
</dbReference>
<name>A0A1L4D6F4_ENTFC</name>
<dbReference type="InterPro" id="IPR005845">
    <property type="entry name" value="A-D-PHexomutase_a/b/a-II"/>
</dbReference>
<evidence type="ECO:0000259" key="18">
    <source>
        <dbReference type="Pfam" id="PF02879"/>
    </source>
</evidence>
<evidence type="ECO:0000313" key="20">
    <source>
        <dbReference type="EMBL" id="OOL80087.1"/>
    </source>
</evidence>
<accession>A0A1L4D6F4</accession>
<evidence type="ECO:0000256" key="8">
    <source>
        <dbReference type="ARBA" id="ARBA00022553"/>
    </source>
</evidence>
<dbReference type="EMBL" id="MVGJ01000091">
    <property type="protein sequence ID" value="OOL80087.1"/>
    <property type="molecule type" value="Genomic_DNA"/>
</dbReference>
<feature type="domain" description="Alpha-D-phosphohexomutase alpha/beta/alpha" evidence="19">
    <location>
        <begin position="313"/>
        <end position="440"/>
    </location>
</feature>
<evidence type="ECO:0000256" key="3">
    <source>
        <dbReference type="ARBA" id="ARBA00005164"/>
    </source>
</evidence>
<sequence length="550" mass="60368">MNYKVEYERWLNHANADIIEELRSYSEKDIEDSFYKNLSFGTGGLRGTIGAGTNRMNVHTVGKASQGLADYLNKNYEAASVVVGYDSRIKSDVFAKTAADIFAANGIQVHLWPELLPVPTVSFATRYLKADAGVMITASHNPSKYNGYKVYGADGCQITTEAATAILAEIEKLDIFADVKMDGDASKIASIQSEVLTAFIEEVKGQSVLFGEKVDKNVAIVYSPLNGTGLVPVTRTLAEMGYSNVTVVEEQRLPDGNFPTCPYPNPEIKEAMSLGMEYAKKYNADLLLATDPDCDRVGIAVKSAHGDYVLLSGNETGLLLLDYICSQRIKHGKMPADPVMVKTIVTMDLGERIASNYGVRTIDVLTGFKFIGEQIGMLEKAGKADSYIFGFEESYGYLSGSYVRDKDGVNAAYLICEMFSYYKTQGISLLDKLNEIYTKYGYCLNTLHSFEFDGAAGFTKMQEIMVEFHKGLDIIGGKKVIETLDYSKGLNGLPKSDVLKFMLEDNCSVVVRPSGTEPKLKTYISVSAENKEAAEAMEAIMAAELAEMFE</sequence>
<evidence type="ECO:0000256" key="2">
    <source>
        <dbReference type="ARBA" id="ARBA00001946"/>
    </source>
</evidence>
<evidence type="ECO:0000256" key="11">
    <source>
        <dbReference type="ARBA" id="ARBA00023235"/>
    </source>
</evidence>
<dbReference type="EC" id="5.4.2.2" evidence="6"/>
<proteinExistence type="inferred from homology"/>
<evidence type="ECO:0000256" key="1">
    <source>
        <dbReference type="ARBA" id="ARBA00000443"/>
    </source>
</evidence>
<dbReference type="InterPro" id="IPR005846">
    <property type="entry name" value="A-D-PHexomutase_a/b/a-III"/>
</dbReference>
<dbReference type="PANTHER" id="PTHR45745:SF1">
    <property type="entry name" value="PHOSPHOGLUCOMUTASE 2B-RELATED"/>
    <property type="match status" value="1"/>
</dbReference>
<evidence type="ECO:0000313" key="21">
    <source>
        <dbReference type="Proteomes" id="UP000191171"/>
    </source>
</evidence>
<evidence type="ECO:0000256" key="14">
    <source>
        <dbReference type="ARBA" id="ARBA00041467"/>
    </source>
</evidence>
<dbReference type="InterPro" id="IPR016055">
    <property type="entry name" value="A-D-PHexomutase_a/b/a-I/II/III"/>
</dbReference>
<gene>
    <name evidence="20" type="ORF">B1P95_12890</name>
</gene>
<dbReference type="RefSeq" id="WP_002305666.1">
    <property type="nucleotide sequence ID" value="NZ_CP011828.1"/>
</dbReference>
<dbReference type="Proteomes" id="UP000191171">
    <property type="component" value="Unassembled WGS sequence"/>
</dbReference>
<dbReference type="Pfam" id="PF02878">
    <property type="entry name" value="PGM_PMM_I"/>
    <property type="match status" value="1"/>
</dbReference>
<dbReference type="SUPFAM" id="SSF55957">
    <property type="entry name" value="Phosphoglucomutase, C-terminal domain"/>
    <property type="match status" value="1"/>
</dbReference>
<dbReference type="GO" id="GO:0006166">
    <property type="term" value="P:purine ribonucleoside salvage"/>
    <property type="evidence" value="ECO:0007669"/>
    <property type="project" value="TreeGrafter"/>
</dbReference>
<dbReference type="GO" id="GO:0004614">
    <property type="term" value="F:phosphoglucomutase activity"/>
    <property type="evidence" value="ECO:0007669"/>
    <property type="project" value="UniProtKB-EC"/>
</dbReference>
<dbReference type="PROSITE" id="PS00710">
    <property type="entry name" value="PGM_PMM"/>
    <property type="match status" value="1"/>
</dbReference>
<comment type="catalytic activity">
    <reaction evidence="1">
        <text>alpha-D-glucose 1-phosphate = alpha-D-glucose 6-phosphate</text>
        <dbReference type="Rhea" id="RHEA:23536"/>
        <dbReference type="ChEBI" id="CHEBI:58225"/>
        <dbReference type="ChEBI" id="CHEBI:58601"/>
        <dbReference type="EC" id="5.4.2.2"/>
    </reaction>
</comment>
<organism evidence="20 21">
    <name type="scientific">Enterococcus faecium</name>
    <name type="common">Streptococcus faecium</name>
    <dbReference type="NCBI Taxonomy" id="1352"/>
    <lineage>
        <taxon>Bacteria</taxon>
        <taxon>Bacillati</taxon>
        <taxon>Bacillota</taxon>
        <taxon>Bacilli</taxon>
        <taxon>Lactobacillales</taxon>
        <taxon>Enterococcaceae</taxon>
        <taxon>Enterococcus</taxon>
    </lineage>
</organism>
<evidence type="ECO:0000259" key="16">
    <source>
        <dbReference type="Pfam" id="PF00408"/>
    </source>
</evidence>
<feature type="domain" description="Alpha-D-phosphohexomutase alpha/beta/alpha" evidence="18">
    <location>
        <begin position="199"/>
        <end position="300"/>
    </location>
</feature>
<keyword evidence="7" id="KW-0313">Glucose metabolism</keyword>
<evidence type="ECO:0000256" key="15">
    <source>
        <dbReference type="RuleBase" id="RU004326"/>
    </source>
</evidence>
<comment type="similarity">
    <text evidence="5 15">Belongs to the phosphohexose mutase family.</text>
</comment>
<evidence type="ECO:0000256" key="13">
    <source>
        <dbReference type="ARBA" id="ARBA00041398"/>
    </source>
</evidence>
<dbReference type="PRINTS" id="PR00509">
    <property type="entry name" value="PGMPMM"/>
</dbReference>
<keyword evidence="10 15" id="KW-0460">Magnesium</keyword>